<dbReference type="SMART" id="SM00267">
    <property type="entry name" value="GGDEF"/>
    <property type="match status" value="1"/>
</dbReference>
<dbReference type="InterPro" id="IPR052163">
    <property type="entry name" value="DGC-Regulatory_Protein"/>
</dbReference>
<dbReference type="InterPro" id="IPR043128">
    <property type="entry name" value="Rev_trsase/Diguanyl_cyclase"/>
</dbReference>
<dbReference type="Proteomes" id="UP000260970">
    <property type="component" value="Unassembled WGS sequence"/>
</dbReference>
<sequence length="167" mass="18985">MIIKKKNIRTIVITCALLGIIIFSIHSYNVYMRVQRGKAFAMIFMDLDFFKPVNDIYGHPVGDEVLCNVGKRIINSIRTADYAFRIGGDEFACIIDGNADEKNCLEGIERLQRVICNPYNIHGHKIKIGVSCGYVLYPSDADTVESLLKIADSRMYAEKEKHHADRR</sequence>
<dbReference type="EMBL" id="QSUG01000001">
    <property type="protein sequence ID" value="RGN26583.1"/>
    <property type="molecule type" value="Genomic_DNA"/>
</dbReference>
<name>A0A3E5ARZ6_9FIRM</name>
<feature type="domain" description="GGDEF" evidence="1">
    <location>
        <begin position="38"/>
        <end position="167"/>
    </location>
</feature>
<dbReference type="CDD" id="cd01949">
    <property type="entry name" value="GGDEF"/>
    <property type="match status" value="1"/>
</dbReference>
<dbReference type="PROSITE" id="PS50887">
    <property type="entry name" value="GGDEF"/>
    <property type="match status" value="1"/>
</dbReference>
<comment type="caution">
    <text evidence="2">The sequence shown here is derived from an EMBL/GenBank/DDBJ whole genome shotgun (WGS) entry which is preliminary data.</text>
</comment>
<proteinExistence type="predicted"/>
<evidence type="ECO:0000259" key="1">
    <source>
        <dbReference type="PROSITE" id="PS50887"/>
    </source>
</evidence>
<evidence type="ECO:0000313" key="2">
    <source>
        <dbReference type="EMBL" id="RGN26583.1"/>
    </source>
</evidence>
<dbReference type="PANTHER" id="PTHR46663:SF2">
    <property type="entry name" value="GGDEF DOMAIN-CONTAINING PROTEIN"/>
    <property type="match status" value="1"/>
</dbReference>
<gene>
    <name evidence="2" type="ORF">DXB72_01220</name>
</gene>
<organism evidence="2 3">
    <name type="scientific">Agathobacter rectalis</name>
    <dbReference type="NCBI Taxonomy" id="39491"/>
    <lineage>
        <taxon>Bacteria</taxon>
        <taxon>Bacillati</taxon>
        <taxon>Bacillota</taxon>
        <taxon>Clostridia</taxon>
        <taxon>Lachnospirales</taxon>
        <taxon>Lachnospiraceae</taxon>
        <taxon>Agathobacter</taxon>
    </lineage>
</organism>
<dbReference type="Pfam" id="PF00990">
    <property type="entry name" value="GGDEF"/>
    <property type="match status" value="1"/>
</dbReference>
<reference evidence="2 3" key="1">
    <citation type="submission" date="2018-08" db="EMBL/GenBank/DDBJ databases">
        <title>A genome reference for cultivated species of the human gut microbiota.</title>
        <authorList>
            <person name="Zou Y."/>
            <person name="Xue W."/>
            <person name="Luo G."/>
        </authorList>
    </citation>
    <scope>NUCLEOTIDE SEQUENCE [LARGE SCALE GENOMIC DNA]</scope>
    <source>
        <strain evidence="2 3">OM05-6AA</strain>
    </source>
</reference>
<dbReference type="SUPFAM" id="SSF55073">
    <property type="entry name" value="Nucleotide cyclase"/>
    <property type="match status" value="1"/>
</dbReference>
<dbReference type="RefSeq" id="WP_117689654.1">
    <property type="nucleotide sequence ID" value="NZ_QSUE01000001.1"/>
</dbReference>
<evidence type="ECO:0000313" key="3">
    <source>
        <dbReference type="Proteomes" id="UP000260970"/>
    </source>
</evidence>
<dbReference type="InterPro" id="IPR029787">
    <property type="entry name" value="Nucleotide_cyclase"/>
</dbReference>
<dbReference type="AlphaFoldDB" id="A0A3E5ARZ6"/>
<protein>
    <submittedName>
        <fullName evidence="2">GGDEF domain-containing protein</fullName>
    </submittedName>
</protein>
<dbReference type="Gene3D" id="3.30.70.270">
    <property type="match status" value="1"/>
</dbReference>
<accession>A0A3E5ARZ6</accession>
<dbReference type="PANTHER" id="PTHR46663">
    <property type="entry name" value="DIGUANYLATE CYCLASE DGCT-RELATED"/>
    <property type="match status" value="1"/>
</dbReference>
<dbReference type="NCBIfam" id="TIGR00254">
    <property type="entry name" value="GGDEF"/>
    <property type="match status" value="1"/>
</dbReference>
<dbReference type="InterPro" id="IPR000160">
    <property type="entry name" value="GGDEF_dom"/>
</dbReference>